<organism evidence="1 2">
    <name type="scientific">Westerdykella ornata</name>
    <dbReference type="NCBI Taxonomy" id="318751"/>
    <lineage>
        <taxon>Eukaryota</taxon>
        <taxon>Fungi</taxon>
        <taxon>Dikarya</taxon>
        <taxon>Ascomycota</taxon>
        <taxon>Pezizomycotina</taxon>
        <taxon>Dothideomycetes</taxon>
        <taxon>Pleosporomycetidae</taxon>
        <taxon>Pleosporales</taxon>
        <taxon>Sporormiaceae</taxon>
        <taxon>Westerdykella</taxon>
    </lineage>
</organism>
<accession>A0A6A6JSD1</accession>
<dbReference type="RefSeq" id="XP_033657011.1">
    <property type="nucleotide sequence ID" value="XM_033793475.1"/>
</dbReference>
<name>A0A6A6JSD1_WESOR</name>
<dbReference type="GeneID" id="54546650"/>
<gene>
    <name evidence="1" type="ORF">EI97DRAFT_177282</name>
</gene>
<dbReference type="AlphaFoldDB" id="A0A6A6JSD1"/>
<reference evidence="1" key="1">
    <citation type="journal article" date="2020" name="Stud. Mycol.">
        <title>101 Dothideomycetes genomes: a test case for predicting lifestyles and emergence of pathogens.</title>
        <authorList>
            <person name="Haridas S."/>
            <person name="Albert R."/>
            <person name="Binder M."/>
            <person name="Bloem J."/>
            <person name="Labutti K."/>
            <person name="Salamov A."/>
            <person name="Andreopoulos B."/>
            <person name="Baker S."/>
            <person name="Barry K."/>
            <person name="Bills G."/>
            <person name="Bluhm B."/>
            <person name="Cannon C."/>
            <person name="Castanera R."/>
            <person name="Culley D."/>
            <person name="Daum C."/>
            <person name="Ezra D."/>
            <person name="Gonzalez J."/>
            <person name="Henrissat B."/>
            <person name="Kuo A."/>
            <person name="Liang C."/>
            <person name="Lipzen A."/>
            <person name="Lutzoni F."/>
            <person name="Magnuson J."/>
            <person name="Mondo S."/>
            <person name="Nolan M."/>
            <person name="Ohm R."/>
            <person name="Pangilinan J."/>
            <person name="Park H.-J."/>
            <person name="Ramirez L."/>
            <person name="Alfaro M."/>
            <person name="Sun H."/>
            <person name="Tritt A."/>
            <person name="Yoshinaga Y."/>
            <person name="Zwiers L.-H."/>
            <person name="Turgeon B."/>
            <person name="Goodwin S."/>
            <person name="Spatafora J."/>
            <person name="Crous P."/>
            <person name="Grigoriev I."/>
        </authorList>
    </citation>
    <scope>NUCLEOTIDE SEQUENCE</scope>
    <source>
        <strain evidence="1">CBS 379.55</strain>
    </source>
</reference>
<dbReference type="Proteomes" id="UP000800097">
    <property type="component" value="Unassembled WGS sequence"/>
</dbReference>
<sequence>MHPLCLLAVGRWSCRTLFPYVTGRHPFGACLADPDQPPPLELPRIRNPNTNPSSAQLCHHSLQSPSSAPLITRTGTPAKLRCITCLRLGVVVVAHPHPLPHHLSLSPSVMARGELLGGLPHFR</sequence>
<evidence type="ECO:0000313" key="2">
    <source>
        <dbReference type="Proteomes" id="UP000800097"/>
    </source>
</evidence>
<keyword evidence="2" id="KW-1185">Reference proteome</keyword>
<proteinExistence type="predicted"/>
<evidence type="ECO:0000313" key="1">
    <source>
        <dbReference type="EMBL" id="KAF2279472.1"/>
    </source>
</evidence>
<protein>
    <submittedName>
        <fullName evidence="1">Uncharacterized protein</fullName>
    </submittedName>
</protein>
<dbReference type="EMBL" id="ML986486">
    <property type="protein sequence ID" value="KAF2279472.1"/>
    <property type="molecule type" value="Genomic_DNA"/>
</dbReference>